<protein>
    <submittedName>
        <fullName evidence="4">WD repeat-containing protein 59</fullName>
    </submittedName>
</protein>
<dbReference type="GO" id="GO:0034198">
    <property type="term" value="P:cellular response to amino acid starvation"/>
    <property type="evidence" value="ECO:0007669"/>
    <property type="project" value="TreeGrafter"/>
</dbReference>
<evidence type="ECO:0000256" key="2">
    <source>
        <dbReference type="ARBA" id="ARBA00022737"/>
    </source>
</evidence>
<evidence type="ECO:0000256" key="1">
    <source>
        <dbReference type="ARBA" id="ARBA00022574"/>
    </source>
</evidence>
<dbReference type="EMBL" id="JH816822">
    <property type="protein sequence ID" value="EKC28122.1"/>
    <property type="molecule type" value="Genomic_DNA"/>
</dbReference>
<keyword evidence="1" id="KW-0853">WD repeat</keyword>
<evidence type="ECO:0000313" key="4">
    <source>
        <dbReference type="EMBL" id="EKC28122.1"/>
    </source>
</evidence>
<dbReference type="GO" id="GO:0035859">
    <property type="term" value="C:Seh1-associated complex"/>
    <property type="evidence" value="ECO:0007669"/>
    <property type="project" value="TreeGrafter"/>
</dbReference>
<dbReference type="PANTHER" id="PTHR46170:SF1">
    <property type="entry name" value="GATOR COMPLEX PROTEIN WDR59"/>
    <property type="match status" value="1"/>
</dbReference>
<accession>K1PUX7</accession>
<proteinExistence type="predicted"/>
<dbReference type="GO" id="GO:0005774">
    <property type="term" value="C:vacuolar membrane"/>
    <property type="evidence" value="ECO:0007669"/>
    <property type="project" value="TreeGrafter"/>
</dbReference>
<name>K1PUX7_MAGGI</name>
<dbReference type="Pfam" id="PF17120">
    <property type="entry name" value="zf-RING_16"/>
    <property type="match status" value="1"/>
</dbReference>
<sequence>MAINLKTLTSHLQVHSTRPPPHTSVQSRLASQHHLSEVSSHPDLANMTGVLKIRRSNSLSCLEDSFEDYRIEDEEGIKEKESERQAKIHENNCRLLDPSAQNQYDVFLMSYADILFHWGYTNNSKLVLKFMTHLPEPHTGIEFGVQCFHCSQDGRGAKCGSCKNLAFNCSICHIGVKGNSMFCLKCGHGGHTTHILDWFKENSQCPTGCSCRCVEAKSEITIFVQPDARLSPLISDKQEKFSSGRRFTETTDRLAYLDISFYVPPHQYTPAEIEMYLISPRPQFPPHEPVYSMLEYVFR</sequence>
<gene>
    <name evidence="4" type="ORF">CGI_10009686</name>
</gene>
<organism evidence="4">
    <name type="scientific">Magallana gigas</name>
    <name type="common">Pacific oyster</name>
    <name type="synonym">Crassostrea gigas</name>
    <dbReference type="NCBI Taxonomy" id="29159"/>
    <lineage>
        <taxon>Eukaryota</taxon>
        <taxon>Metazoa</taxon>
        <taxon>Spiralia</taxon>
        <taxon>Lophotrochozoa</taxon>
        <taxon>Mollusca</taxon>
        <taxon>Bivalvia</taxon>
        <taxon>Autobranchia</taxon>
        <taxon>Pteriomorphia</taxon>
        <taxon>Ostreida</taxon>
        <taxon>Ostreoidea</taxon>
        <taxon>Ostreidae</taxon>
        <taxon>Magallana</taxon>
    </lineage>
</organism>
<dbReference type="GO" id="GO:1904263">
    <property type="term" value="P:positive regulation of TORC1 signaling"/>
    <property type="evidence" value="ECO:0007669"/>
    <property type="project" value="TreeGrafter"/>
</dbReference>
<keyword evidence="2" id="KW-0677">Repeat</keyword>
<feature type="domain" description="WDR59/RTC1-like RING zinc finger" evidence="3">
    <location>
        <begin position="166"/>
        <end position="216"/>
    </location>
</feature>
<dbReference type="AlphaFoldDB" id="K1PUX7"/>
<evidence type="ECO:0000259" key="3">
    <source>
        <dbReference type="Pfam" id="PF17120"/>
    </source>
</evidence>
<dbReference type="InParanoid" id="K1PUX7"/>
<dbReference type="InterPro" id="IPR049567">
    <property type="entry name" value="WDR59-like"/>
</dbReference>
<dbReference type="PANTHER" id="PTHR46170">
    <property type="entry name" value="GATOR COMPLEX PROTEIN WDR59"/>
    <property type="match status" value="1"/>
</dbReference>
<dbReference type="GO" id="GO:0035591">
    <property type="term" value="F:signaling adaptor activity"/>
    <property type="evidence" value="ECO:0007669"/>
    <property type="project" value="TreeGrafter"/>
</dbReference>
<reference evidence="4" key="1">
    <citation type="journal article" date="2012" name="Nature">
        <title>The oyster genome reveals stress adaptation and complexity of shell formation.</title>
        <authorList>
            <person name="Zhang G."/>
            <person name="Fang X."/>
            <person name="Guo X."/>
            <person name="Li L."/>
            <person name="Luo R."/>
            <person name="Xu F."/>
            <person name="Yang P."/>
            <person name="Zhang L."/>
            <person name="Wang X."/>
            <person name="Qi H."/>
            <person name="Xiong Z."/>
            <person name="Que H."/>
            <person name="Xie Y."/>
            <person name="Holland P.W."/>
            <person name="Paps J."/>
            <person name="Zhu Y."/>
            <person name="Wu F."/>
            <person name="Chen Y."/>
            <person name="Wang J."/>
            <person name="Peng C."/>
            <person name="Meng J."/>
            <person name="Yang L."/>
            <person name="Liu J."/>
            <person name="Wen B."/>
            <person name="Zhang N."/>
            <person name="Huang Z."/>
            <person name="Zhu Q."/>
            <person name="Feng Y."/>
            <person name="Mount A."/>
            <person name="Hedgecock D."/>
            <person name="Xu Z."/>
            <person name="Liu Y."/>
            <person name="Domazet-Loso T."/>
            <person name="Du Y."/>
            <person name="Sun X."/>
            <person name="Zhang S."/>
            <person name="Liu B."/>
            <person name="Cheng P."/>
            <person name="Jiang X."/>
            <person name="Li J."/>
            <person name="Fan D."/>
            <person name="Wang W."/>
            <person name="Fu W."/>
            <person name="Wang T."/>
            <person name="Wang B."/>
            <person name="Zhang J."/>
            <person name="Peng Z."/>
            <person name="Li Y."/>
            <person name="Li N."/>
            <person name="Wang J."/>
            <person name="Chen M."/>
            <person name="He Y."/>
            <person name="Tan F."/>
            <person name="Song X."/>
            <person name="Zheng Q."/>
            <person name="Huang R."/>
            <person name="Yang H."/>
            <person name="Du X."/>
            <person name="Chen L."/>
            <person name="Yang M."/>
            <person name="Gaffney P.M."/>
            <person name="Wang S."/>
            <person name="Luo L."/>
            <person name="She Z."/>
            <person name="Ming Y."/>
            <person name="Huang W."/>
            <person name="Zhang S."/>
            <person name="Huang B."/>
            <person name="Zhang Y."/>
            <person name="Qu T."/>
            <person name="Ni P."/>
            <person name="Miao G."/>
            <person name="Wang J."/>
            <person name="Wang Q."/>
            <person name="Steinberg C.E."/>
            <person name="Wang H."/>
            <person name="Li N."/>
            <person name="Qian L."/>
            <person name="Zhang G."/>
            <person name="Li Y."/>
            <person name="Yang H."/>
            <person name="Liu X."/>
            <person name="Wang J."/>
            <person name="Yin Y."/>
            <person name="Wang J."/>
        </authorList>
    </citation>
    <scope>NUCLEOTIDE SEQUENCE [LARGE SCALE GENOMIC DNA]</scope>
    <source>
        <strain evidence="4">05x7-T-G4-1.051#20</strain>
    </source>
</reference>
<dbReference type="InterPro" id="IPR049566">
    <property type="entry name" value="WDR59_RTC1-like_RING_Znf"/>
</dbReference>
<dbReference type="HOGENOM" id="CLU_931409_0_0_1"/>